<dbReference type="EMBL" id="CAJVQA010015995">
    <property type="protein sequence ID" value="CAG8740454.1"/>
    <property type="molecule type" value="Genomic_DNA"/>
</dbReference>
<sequence>MSKFNDDELLNLFFSELATIKYQKDDNVFTRIKKKIQETFDLEELKEDSNLDKEIQNFNLNKKQKNKLQMLRINQEGMIIRYNEIKTGIEEETKINRLRDFQFWYMQITGSQNLTDRLKKKLQKIRKDRFDFLVDYIAEFNRIQQGIQDETEIERLRDFWFSEITKSKLENDDKQKLNELREEHIRKLEQTQPGTNDFNYIRNKIYDKKKIPNLKVNRHWFREIRNSKNLSKEQKVALNIQRDKKLKALSNKKYDKINEEIPKIETANLLNNRCYINIMIYELKNENLKDDRDVDTLQQKRQERYQLIQKKVEISKYDRYKRQITNFYNRKQVVLLSNDNVLAKILKTSIKH</sequence>
<name>A0A9N9NIB1_9GLOM</name>
<organism evidence="1 2">
    <name type="scientific">Cetraspora pellucida</name>
    <dbReference type="NCBI Taxonomy" id="1433469"/>
    <lineage>
        <taxon>Eukaryota</taxon>
        <taxon>Fungi</taxon>
        <taxon>Fungi incertae sedis</taxon>
        <taxon>Mucoromycota</taxon>
        <taxon>Glomeromycotina</taxon>
        <taxon>Glomeromycetes</taxon>
        <taxon>Diversisporales</taxon>
        <taxon>Gigasporaceae</taxon>
        <taxon>Cetraspora</taxon>
    </lineage>
</organism>
<dbReference type="OrthoDB" id="2445732at2759"/>
<protein>
    <submittedName>
        <fullName evidence="1">8766_t:CDS:1</fullName>
    </submittedName>
</protein>
<evidence type="ECO:0000313" key="2">
    <source>
        <dbReference type="Proteomes" id="UP000789759"/>
    </source>
</evidence>
<proteinExistence type="predicted"/>
<gene>
    <name evidence="1" type="ORF">CPELLU_LOCUS14057</name>
</gene>
<accession>A0A9N9NIB1</accession>
<evidence type="ECO:0000313" key="1">
    <source>
        <dbReference type="EMBL" id="CAG8740454.1"/>
    </source>
</evidence>
<keyword evidence="2" id="KW-1185">Reference proteome</keyword>
<reference evidence="1" key="1">
    <citation type="submission" date="2021-06" db="EMBL/GenBank/DDBJ databases">
        <authorList>
            <person name="Kallberg Y."/>
            <person name="Tangrot J."/>
            <person name="Rosling A."/>
        </authorList>
    </citation>
    <scope>NUCLEOTIDE SEQUENCE</scope>
    <source>
        <strain evidence="1">FL966</strain>
    </source>
</reference>
<dbReference type="AlphaFoldDB" id="A0A9N9NIB1"/>
<comment type="caution">
    <text evidence="1">The sequence shown here is derived from an EMBL/GenBank/DDBJ whole genome shotgun (WGS) entry which is preliminary data.</text>
</comment>
<dbReference type="Proteomes" id="UP000789759">
    <property type="component" value="Unassembled WGS sequence"/>
</dbReference>